<comment type="caution">
    <text evidence="1">The sequence shown here is derived from an EMBL/GenBank/DDBJ whole genome shotgun (WGS) entry which is preliminary data.</text>
</comment>
<organism evidence="1 2">
    <name type="scientific">Planosporangium mesophilum</name>
    <dbReference type="NCBI Taxonomy" id="689768"/>
    <lineage>
        <taxon>Bacteria</taxon>
        <taxon>Bacillati</taxon>
        <taxon>Actinomycetota</taxon>
        <taxon>Actinomycetes</taxon>
        <taxon>Micromonosporales</taxon>
        <taxon>Micromonosporaceae</taxon>
        <taxon>Planosporangium</taxon>
    </lineage>
</organism>
<evidence type="ECO:0000313" key="2">
    <source>
        <dbReference type="Proteomes" id="UP000599074"/>
    </source>
</evidence>
<keyword evidence="2" id="KW-1185">Reference proteome</keyword>
<name>A0A8J3TGY9_9ACTN</name>
<reference evidence="1" key="1">
    <citation type="submission" date="2021-01" db="EMBL/GenBank/DDBJ databases">
        <title>Whole genome shotgun sequence of Planosporangium mesophilum NBRC 109066.</title>
        <authorList>
            <person name="Komaki H."/>
            <person name="Tamura T."/>
        </authorList>
    </citation>
    <scope>NUCLEOTIDE SEQUENCE</scope>
    <source>
        <strain evidence="1">NBRC 109066</strain>
    </source>
</reference>
<dbReference type="AlphaFoldDB" id="A0A8J3TGY9"/>
<dbReference type="EMBL" id="BOON01000054">
    <property type="protein sequence ID" value="GII25577.1"/>
    <property type="molecule type" value="Genomic_DNA"/>
</dbReference>
<proteinExistence type="predicted"/>
<gene>
    <name evidence="1" type="ORF">Pme01_51740</name>
</gene>
<dbReference type="Proteomes" id="UP000599074">
    <property type="component" value="Unassembled WGS sequence"/>
</dbReference>
<accession>A0A8J3TGY9</accession>
<sequence length="60" mass="6350">MMDEKGTWFDVVVVTNAIDRDADPGHQASPLSGFGARRTEPGSAEFDIADCGVPNSVIKA</sequence>
<protein>
    <submittedName>
        <fullName evidence="1">Uncharacterized protein</fullName>
    </submittedName>
</protein>
<evidence type="ECO:0000313" key="1">
    <source>
        <dbReference type="EMBL" id="GII25577.1"/>
    </source>
</evidence>